<reference evidence="1 2" key="1">
    <citation type="submission" date="2015-08" db="EMBL/GenBank/DDBJ databases">
        <title>Ancestral chromatin configuration constrains chromatin evolution on differentiating sex chromosomes in Drosophila.</title>
        <authorList>
            <person name="Zhou Q."/>
            <person name="Bachtrog D."/>
        </authorList>
    </citation>
    <scope>NUCLEOTIDE SEQUENCE [LARGE SCALE GENOMIC DNA]</scope>
    <source>
        <tissue evidence="1">Whole larvae</tissue>
    </source>
</reference>
<gene>
    <name evidence="1" type="ORF">Dbus_chr3Lg1872</name>
</gene>
<organism evidence="1 2">
    <name type="scientific">Drosophila busckii</name>
    <name type="common">Fruit fly</name>
    <dbReference type="NCBI Taxonomy" id="30019"/>
    <lineage>
        <taxon>Eukaryota</taxon>
        <taxon>Metazoa</taxon>
        <taxon>Ecdysozoa</taxon>
        <taxon>Arthropoda</taxon>
        <taxon>Hexapoda</taxon>
        <taxon>Insecta</taxon>
        <taxon>Pterygota</taxon>
        <taxon>Neoptera</taxon>
        <taxon>Endopterygota</taxon>
        <taxon>Diptera</taxon>
        <taxon>Brachycera</taxon>
        <taxon>Muscomorpha</taxon>
        <taxon>Ephydroidea</taxon>
        <taxon>Drosophilidae</taxon>
        <taxon>Drosophila</taxon>
    </lineage>
</organism>
<dbReference type="Proteomes" id="UP000494163">
    <property type="component" value="Chromosome 3L"/>
</dbReference>
<proteinExistence type="predicted"/>
<dbReference type="STRING" id="30019.A0A0M5IZ36"/>
<sequence length="188" mass="21495">MVVQLGPRPSSCELERHIFFIMESQPQIVAYDILEQTWHRRDLMSNKYENMSEAFHIRPIDFTFGTRGELIVADHDGVLYSSIEELQLNRKGEQHLPKARIQLKRLGSLLGPSRSMLVDNLGALFYVIPKFGAVVRCAQLKNLTAEGNEIIYLTSKNIQQIFTSDEGAIWVLSDRVLKPQDICYPGFL</sequence>
<dbReference type="AlphaFoldDB" id="A0A0M5IZ36"/>
<keyword evidence="2" id="KW-1185">Reference proteome</keyword>
<protein>
    <submittedName>
        <fullName evidence="1">Yellow-k</fullName>
    </submittedName>
</protein>
<name>A0A0M5IZ36_DROBS</name>
<accession>A0A0M5IZ36</accession>
<dbReference type="EMBL" id="CP012525">
    <property type="protein sequence ID" value="ALC44706.1"/>
    <property type="molecule type" value="Genomic_DNA"/>
</dbReference>
<dbReference type="OrthoDB" id="6624404at2759"/>
<evidence type="ECO:0000313" key="1">
    <source>
        <dbReference type="EMBL" id="ALC44706.1"/>
    </source>
</evidence>
<evidence type="ECO:0000313" key="2">
    <source>
        <dbReference type="Proteomes" id="UP000494163"/>
    </source>
</evidence>